<reference evidence="2 3" key="1">
    <citation type="submission" date="2018-06" db="EMBL/GenBank/DDBJ databases">
        <authorList>
            <consortium name="Pathogen Informatics"/>
            <person name="Doyle S."/>
        </authorList>
    </citation>
    <scope>NUCLEOTIDE SEQUENCE [LARGE SCALE GENOMIC DNA]</scope>
    <source>
        <strain evidence="2 3">NCTC10723</strain>
    </source>
</reference>
<dbReference type="OrthoDB" id="89469at2"/>
<dbReference type="EMBL" id="UGGU01000003">
    <property type="protein sequence ID" value="STO30948.1"/>
    <property type="molecule type" value="Genomic_DNA"/>
</dbReference>
<name>A0A377GVF5_9FUSO</name>
<dbReference type="RefSeq" id="WP_115268820.1">
    <property type="nucleotide sequence ID" value="NZ_UGGU01000003.1"/>
</dbReference>
<proteinExistence type="predicted"/>
<gene>
    <name evidence="2" type="ORF">NCTC10723_00380</name>
</gene>
<organism evidence="2 3">
    <name type="scientific">Fusobacterium necrogenes</name>
    <dbReference type="NCBI Taxonomy" id="858"/>
    <lineage>
        <taxon>Bacteria</taxon>
        <taxon>Fusobacteriati</taxon>
        <taxon>Fusobacteriota</taxon>
        <taxon>Fusobacteriia</taxon>
        <taxon>Fusobacteriales</taxon>
        <taxon>Fusobacteriaceae</taxon>
        <taxon>Fusobacterium</taxon>
    </lineage>
</organism>
<evidence type="ECO:0000313" key="3">
    <source>
        <dbReference type="Proteomes" id="UP000255328"/>
    </source>
</evidence>
<keyword evidence="1" id="KW-0472">Membrane</keyword>
<feature type="transmembrane region" description="Helical" evidence="1">
    <location>
        <begin position="164"/>
        <end position="183"/>
    </location>
</feature>
<feature type="transmembrane region" description="Helical" evidence="1">
    <location>
        <begin position="84"/>
        <end position="105"/>
    </location>
</feature>
<evidence type="ECO:0000313" key="2">
    <source>
        <dbReference type="EMBL" id="STO30948.1"/>
    </source>
</evidence>
<keyword evidence="1" id="KW-1133">Transmembrane helix</keyword>
<keyword evidence="3" id="KW-1185">Reference proteome</keyword>
<sequence length="184" mass="21990">MSKKKIFFILFPLIVGIGIYFLYRSRTLFYFKIFEIHPIIYHYVVKLRDLAWSYRKHLPLWSVYSLPDGLWLFSFGAALLIDRLFYFFHLILFTIIYILMIFLEFVQKYFGGHGTLLGTFDILDILFFTLGYLSILLISNFFYIQNRKNINIKNNNYVIKKKEILEDLKIIILFAILGILPSLL</sequence>
<dbReference type="Proteomes" id="UP000255328">
    <property type="component" value="Unassembled WGS sequence"/>
</dbReference>
<evidence type="ECO:0000256" key="1">
    <source>
        <dbReference type="SAM" id="Phobius"/>
    </source>
</evidence>
<dbReference type="AlphaFoldDB" id="A0A377GVF5"/>
<accession>A0A377GVF5</accession>
<feature type="transmembrane region" description="Helical" evidence="1">
    <location>
        <begin position="6"/>
        <end position="23"/>
    </location>
</feature>
<keyword evidence="1" id="KW-0812">Transmembrane</keyword>
<protein>
    <submittedName>
        <fullName evidence="2">Uncharacterized protein</fullName>
    </submittedName>
</protein>
<feature type="transmembrane region" description="Helical" evidence="1">
    <location>
        <begin position="125"/>
        <end position="144"/>
    </location>
</feature>